<dbReference type="InterPro" id="IPR050272">
    <property type="entry name" value="Isochorismatase-like_hydrls"/>
</dbReference>
<dbReference type="PANTHER" id="PTHR43540:SF1">
    <property type="entry name" value="ISOCHORISMATASE HYDROLASE"/>
    <property type="match status" value="1"/>
</dbReference>
<dbReference type="AlphaFoldDB" id="A0A1Y5X786"/>
<dbReference type="Gene3D" id="3.40.50.850">
    <property type="entry name" value="Isochorismatase-like"/>
    <property type="match status" value="1"/>
</dbReference>
<dbReference type="Pfam" id="PF00857">
    <property type="entry name" value="Isochorismatase"/>
    <property type="match status" value="1"/>
</dbReference>
<name>A0A1Y5X786_KIBAR</name>
<protein>
    <submittedName>
        <fullName evidence="3">Nicotinamidase-related amidase</fullName>
    </submittedName>
</protein>
<reference evidence="3 4" key="1">
    <citation type="submission" date="2017-04" db="EMBL/GenBank/DDBJ databases">
        <authorList>
            <person name="Afonso C.L."/>
            <person name="Miller P.J."/>
            <person name="Scott M.A."/>
            <person name="Spackman E."/>
            <person name="Goraichik I."/>
            <person name="Dimitrov K.M."/>
            <person name="Suarez D.L."/>
            <person name="Swayne D.E."/>
        </authorList>
    </citation>
    <scope>NUCLEOTIDE SEQUENCE [LARGE SCALE GENOMIC DNA]</scope>
    <source>
        <strain evidence="3 4">DSM 43828</strain>
    </source>
</reference>
<organism evidence="3 4">
    <name type="scientific">Kibdelosporangium aridum</name>
    <dbReference type="NCBI Taxonomy" id="2030"/>
    <lineage>
        <taxon>Bacteria</taxon>
        <taxon>Bacillati</taxon>
        <taxon>Actinomycetota</taxon>
        <taxon>Actinomycetes</taxon>
        <taxon>Pseudonocardiales</taxon>
        <taxon>Pseudonocardiaceae</taxon>
        <taxon>Kibdelosporangium</taxon>
    </lineage>
</organism>
<sequence length="184" mass="19270">MSTALVIVDMQEVLMPLVWRGDELAGRIASLARKARESGVPVVALQQIGPSGSMFDPESSGAQLAARLDLQPTDVVIRKTATDGFYGTNLAAMLLERDVDTVVLTGVATDYCVDATARSSLSHGLDVVLVGDGHAPAADGDPDAGLSAEQIIDRHNRILSTAVHPGGEVSVRPAAEVEAAWTTR</sequence>
<evidence type="ECO:0000313" key="4">
    <source>
        <dbReference type="Proteomes" id="UP000192674"/>
    </source>
</evidence>
<accession>A0A1Y5X786</accession>
<dbReference type="InterPro" id="IPR036380">
    <property type="entry name" value="Isochorismatase-like_sf"/>
</dbReference>
<dbReference type="GO" id="GO:0016787">
    <property type="term" value="F:hydrolase activity"/>
    <property type="evidence" value="ECO:0007669"/>
    <property type="project" value="UniProtKB-KW"/>
</dbReference>
<dbReference type="RefSeq" id="WP_084425493.1">
    <property type="nucleotide sequence ID" value="NZ_FWXV01000001.1"/>
</dbReference>
<evidence type="ECO:0000256" key="1">
    <source>
        <dbReference type="ARBA" id="ARBA00022801"/>
    </source>
</evidence>
<dbReference type="Proteomes" id="UP000192674">
    <property type="component" value="Unassembled WGS sequence"/>
</dbReference>
<keyword evidence="1" id="KW-0378">Hydrolase</keyword>
<feature type="domain" description="Isochorismatase-like" evidence="2">
    <location>
        <begin position="3"/>
        <end position="144"/>
    </location>
</feature>
<dbReference type="OrthoDB" id="3429567at2"/>
<dbReference type="PANTHER" id="PTHR43540">
    <property type="entry name" value="PEROXYUREIDOACRYLATE/UREIDOACRYLATE AMIDOHYDROLASE-RELATED"/>
    <property type="match status" value="1"/>
</dbReference>
<dbReference type="InterPro" id="IPR000868">
    <property type="entry name" value="Isochorismatase-like_dom"/>
</dbReference>
<dbReference type="EMBL" id="FWXV01000001">
    <property type="protein sequence ID" value="SMC75610.1"/>
    <property type="molecule type" value="Genomic_DNA"/>
</dbReference>
<dbReference type="SUPFAM" id="SSF52499">
    <property type="entry name" value="Isochorismatase-like hydrolases"/>
    <property type="match status" value="1"/>
</dbReference>
<gene>
    <name evidence="3" type="ORF">SAMN05661093_01929</name>
</gene>
<proteinExistence type="predicted"/>
<keyword evidence="4" id="KW-1185">Reference proteome</keyword>
<evidence type="ECO:0000259" key="2">
    <source>
        <dbReference type="Pfam" id="PF00857"/>
    </source>
</evidence>
<evidence type="ECO:0000313" key="3">
    <source>
        <dbReference type="EMBL" id="SMC75610.1"/>
    </source>
</evidence>